<name>A0A1B8RF97_RHILT</name>
<dbReference type="PANTHER" id="PTHR33204">
    <property type="entry name" value="TRANSCRIPTIONAL REGULATOR, MARR FAMILY"/>
    <property type="match status" value="1"/>
</dbReference>
<feature type="domain" description="HTH hxlR-type" evidence="4">
    <location>
        <begin position="29"/>
        <end position="127"/>
    </location>
</feature>
<evidence type="ECO:0000256" key="1">
    <source>
        <dbReference type="ARBA" id="ARBA00023015"/>
    </source>
</evidence>
<evidence type="ECO:0000256" key="2">
    <source>
        <dbReference type="ARBA" id="ARBA00023125"/>
    </source>
</evidence>
<dbReference type="EMBL" id="KX487243">
    <property type="protein sequence ID" value="AOO89607.1"/>
    <property type="molecule type" value="Genomic_DNA"/>
</dbReference>
<evidence type="ECO:0000256" key="3">
    <source>
        <dbReference type="ARBA" id="ARBA00023163"/>
    </source>
</evidence>
<accession>A0A1B8RF97</accession>
<sequence>MSGAVVSLKNRVPGARREIDLAGLDFGNCPVRDMMQQIGGKWSTLLLEVLADRPYRFGELRRMIPDISQRMLTQTLRDLQRDGYVDREVFPTKPPSVEYSMTELGRSLYQPLSQLLNWAEANHDAVRAARSQFDSADK</sequence>
<dbReference type="Pfam" id="PF01638">
    <property type="entry name" value="HxlR"/>
    <property type="match status" value="1"/>
</dbReference>
<keyword evidence="2" id="KW-0238">DNA-binding</keyword>
<dbReference type="SUPFAM" id="SSF46785">
    <property type="entry name" value="Winged helix' DNA-binding domain"/>
    <property type="match status" value="1"/>
</dbReference>
<reference evidence="5" key="1">
    <citation type="journal article" date="2015" name="BMC Genomics">
        <title>Transcriptome profiling of a Rhizobium leguminosarum bv. trifolii rosR mutant reveals the role of the transcriptional regulator RosR in motility, synthesis of cell-surface components, and other cellular processes.</title>
        <authorList>
            <person name="Rachwal K."/>
            <person name="Matczynska E."/>
            <person name="Janczarek M."/>
        </authorList>
    </citation>
    <scope>NUCLEOTIDE SEQUENCE</scope>
    <source>
        <strain evidence="5">Rt24.2</strain>
    </source>
</reference>
<evidence type="ECO:0000259" key="4">
    <source>
        <dbReference type="PROSITE" id="PS51118"/>
    </source>
</evidence>
<dbReference type="RefSeq" id="WP_028732792.1">
    <property type="nucleotide sequence ID" value="NZ_MAMO01000013.1"/>
</dbReference>
<dbReference type="PANTHER" id="PTHR33204:SF39">
    <property type="entry name" value="TRANSCRIPTIONAL REGULATORY PROTEIN"/>
    <property type="match status" value="1"/>
</dbReference>
<protein>
    <submittedName>
        <fullName evidence="5">Transcriptional regulator</fullName>
    </submittedName>
</protein>
<evidence type="ECO:0000313" key="5">
    <source>
        <dbReference type="EMBL" id="AOO89607.1"/>
    </source>
</evidence>
<dbReference type="PROSITE" id="PS51118">
    <property type="entry name" value="HTH_HXLR"/>
    <property type="match status" value="1"/>
</dbReference>
<organism evidence="5">
    <name type="scientific">Rhizobium leguminosarum bv. trifolii</name>
    <dbReference type="NCBI Taxonomy" id="386"/>
    <lineage>
        <taxon>Bacteria</taxon>
        <taxon>Pseudomonadati</taxon>
        <taxon>Pseudomonadota</taxon>
        <taxon>Alphaproteobacteria</taxon>
        <taxon>Hyphomicrobiales</taxon>
        <taxon>Rhizobiaceae</taxon>
        <taxon>Rhizobium/Agrobacterium group</taxon>
        <taxon>Rhizobium</taxon>
    </lineage>
</organism>
<dbReference type="InterPro" id="IPR036390">
    <property type="entry name" value="WH_DNA-bd_sf"/>
</dbReference>
<dbReference type="Gene3D" id="1.10.10.10">
    <property type="entry name" value="Winged helix-like DNA-binding domain superfamily/Winged helix DNA-binding domain"/>
    <property type="match status" value="1"/>
</dbReference>
<reference evidence="5" key="2">
    <citation type="journal article" date="2016" name="Front. Microbiol.">
        <title>The Regulatory Protein RosR Affects Rhizobium leguminosarum bv. trifolii Protein Profiles, Cell Surface Properties, and Symbiosis with Clover.</title>
        <authorList>
            <person name="Rachwal K."/>
            <person name="Boguszewska A."/>
            <person name="Kopcinska J."/>
            <person name="Karas M."/>
            <person name="Tchorzewski M."/>
            <person name="Janczarek M."/>
        </authorList>
    </citation>
    <scope>NUCLEOTIDE SEQUENCE</scope>
    <source>
        <strain evidence="5">Rt24.2</strain>
    </source>
</reference>
<keyword evidence="3" id="KW-0804">Transcription</keyword>
<dbReference type="GeneID" id="61424701"/>
<dbReference type="GO" id="GO:0003677">
    <property type="term" value="F:DNA binding"/>
    <property type="evidence" value="ECO:0007669"/>
    <property type="project" value="UniProtKB-KW"/>
</dbReference>
<dbReference type="AlphaFoldDB" id="A0A1B8RF97"/>
<dbReference type="InterPro" id="IPR002577">
    <property type="entry name" value="HTH_HxlR"/>
</dbReference>
<dbReference type="InterPro" id="IPR036388">
    <property type="entry name" value="WH-like_DNA-bd_sf"/>
</dbReference>
<proteinExistence type="predicted"/>
<keyword evidence="1" id="KW-0805">Transcription regulation</keyword>